<dbReference type="PIRSF" id="PIRSF000350">
    <property type="entry name" value="Mercury_reductase_MerA"/>
    <property type="match status" value="1"/>
</dbReference>
<comment type="cofactor">
    <cofactor evidence="13">
        <name>FAD</name>
        <dbReference type="ChEBI" id="CHEBI:57692"/>
    </cofactor>
    <text evidence="13">Binds 1 FAD per subunit.</text>
</comment>
<evidence type="ECO:0000256" key="12">
    <source>
        <dbReference type="ARBA" id="ARBA00049187"/>
    </source>
</evidence>
<evidence type="ECO:0000313" key="17">
    <source>
        <dbReference type="Proteomes" id="UP000760480"/>
    </source>
</evidence>
<protein>
    <recommendedName>
        <fullName evidence="4 13">Dihydrolipoyl dehydrogenase</fullName>
        <ecNumber evidence="3 13">1.8.1.4</ecNumber>
    </recommendedName>
</protein>
<evidence type="ECO:0000256" key="3">
    <source>
        <dbReference type="ARBA" id="ARBA00012608"/>
    </source>
</evidence>
<name>A0ABX1TPZ3_9GAMM</name>
<dbReference type="RefSeq" id="WP_169249362.1">
    <property type="nucleotide sequence ID" value="NZ_SPMZ01000038.1"/>
</dbReference>
<evidence type="ECO:0000259" key="15">
    <source>
        <dbReference type="Pfam" id="PF07992"/>
    </source>
</evidence>
<keyword evidence="10" id="KW-1015">Disulfide bond</keyword>
<keyword evidence="8 13" id="KW-0560">Oxidoreductase</keyword>
<comment type="similarity">
    <text evidence="2 13">Belongs to the class-I pyridine nucleotide-disulfide oxidoreductase family.</text>
</comment>
<evidence type="ECO:0000256" key="8">
    <source>
        <dbReference type="ARBA" id="ARBA00023002"/>
    </source>
</evidence>
<sequence>MAKTYDVVVIGGGPAGYVAAIRCAQLGLETACVEQWINFKGDPALGGTCLNVGCIPSKTLLESSEQYHHLKEGIDSHGIHVEGVKLDLDRMMARKEDIVLQLTNGIGALFKANGVEWLQGHGKLLADRQVEITHRDGSSDVVSADNVIIATGSVPIDIGAAPVDNAEGLIVDSTGALDFRQVPETLGVIGAGVIGLELGSVWNRLGAKVVMLEAVEDFLALADQQIARDALRQFKKQGLDIRLGTRVIATEKTGDGVKVHFKDKDGDHEIVFEKLLVSVGRRPNTDDVAAPESDLLFGERGFIHVDEHCETNLPGVYAIGDVVRGPMLAHKGSEEGVMVAEIIAGQHGHLNYDAIPWVIYTDPEIAWVGKTEQALKTEGIPYKIGTFPFSANGRAKAMDAAVGMVKMLAHAETDALLGCHIIGPYASELIQETVLAMEFNASSEDLARTIHGHPTLYEAMHEAALSVHGRALHKINT</sequence>
<keyword evidence="6 13" id="KW-0285">Flavoprotein</keyword>
<keyword evidence="11 13" id="KW-0676">Redox-active center</keyword>
<reference evidence="16 17" key="1">
    <citation type="submission" date="2019-03" db="EMBL/GenBank/DDBJ databases">
        <title>Metabolic reconstructions from genomes of highly enriched 'Candidatus Accumulibacter' and 'Candidatus Competibacter' bioreactor populations.</title>
        <authorList>
            <person name="Annavajhala M.K."/>
            <person name="Welles L."/>
            <person name="Abbas B."/>
            <person name="Sorokin D."/>
            <person name="Park H."/>
            <person name="Van Loosdrecht M."/>
            <person name="Chandran K."/>
        </authorList>
    </citation>
    <scope>NUCLEOTIDE SEQUENCE [LARGE SCALE GENOMIC DNA]</scope>
    <source>
        <strain evidence="16 17">SBR_G</strain>
    </source>
</reference>
<evidence type="ECO:0000256" key="4">
    <source>
        <dbReference type="ARBA" id="ARBA00016961"/>
    </source>
</evidence>
<comment type="caution">
    <text evidence="16">The sequence shown here is derived from an EMBL/GenBank/DDBJ whole genome shotgun (WGS) entry which is preliminary data.</text>
</comment>
<gene>
    <name evidence="16" type="primary">lpdA</name>
    <name evidence="16" type="ORF">E4P82_13365</name>
</gene>
<evidence type="ECO:0000256" key="7">
    <source>
        <dbReference type="ARBA" id="ARBA00022827"/>
    </source>
</evidence>
<keyword evidence="9 13" id="KW-0520">NAD</keyword>
<comment type="miscellaneous">
    <text evidence="13">The active site is a redox-active disulfide bond.</text>
</comment>
<dbReference type="PRINTS" id="PR00368">
    <property type="entry name" value="FADPNR"/>
</dbReference>
<evidence type="ECO:0000259" key="14">
    <source>
        <dbReference type="Pfam" id="PF02852"/>
    </source>
</evidence>
<feature type="domain" description="Pyridine nucleotide-disulphide oxidoreductase dimerisation" evidence="14">
    <location>
        <begin position="355"/>
        <end position="464"/>
    </location>
</feature>
<organism evidence="16 17">
    <name type="scientific">Candidatus Competibacter phosphatis</name>
    <dbReference type="NCBI Taxonomy" id="221280"/>
    <lineage>
        <taxon>Bacteria</taxon>
        <taxon>Pseudomonadati</taxon>
        <taxon>Pseudomonadota</taxon>
        <taxon>Gammaproteobacteria</taxon>
        <taxon>Candidatus Competibacteraceae</taxon>
        <taxon>Candidatus Competibacter</taxon>
    </lineage>
</organism>
<dbReference type="NCBIfam" id="TIGR01350">
    <property type="entry name" value="lipoamide_DH"/>
    <property type="match status" value="1"/>
</dbReference>
<dbReference type="InterPro" id="IPR023753">
    <property type="entry name" value="FAD/NAD-binding_dom"/>
</dbReference>
<evidence type="ECO:0000313" key="16">
    <source>
        <dbReference type="EMBL" id="NMQ20099.1"/>
    </source>
</evidence>
<keyword evidence="5" id="KW-0963">Cytoplasm</keyword>
<dbReference type="PROSITE" id="PS00076">
    <property type="entry name" value="PYRIDINE_REDOX_1"/>
    <property type="match status" value="1"/>
</dbReference>
<dbReference type="InterPro" id="IPR006258">
    <property type="entry name" value="Lipoamide_DH"/>
</dbReference>
<evidence type="ECO:0000256" key="10">
    <source>
        <dbReference type="ARBA" id="ARBA00023157"/>
    </source>
</evidence>
<dbReference type="SUPFAM" id="SSF51905">
    <property type="entry name" value="FAD/NAD(P)-binding domain"/>
    <property type="match status" value="1"/>
</dbReference>
<dbReference type="GO" id="GO:0004148">
    <property type="term" value="F:dihydrolipoyl dehydrogenase (NADH) activity"/>
    <property type="evidence" value="ECO:0007669"/>
    <property type="project" value="UniProtKB-EC"/>
</dbReference>
<dbReference type="InterPro" id="IPR012999">
    <property type="entry name" value="Pyr_OxRdtase_I_AS"/>
</dbReference>
<keyword evidence="7 13" id="KW-0274">FAD</keyword>
<dbReference type="InterPro" id="IPR036188">
    <property type="entry name" value="FAD/NAD-bd_sf"/>
</dbReference>
<evidence type="ECO:0000256" key="9">
    <source>
        <dbReference type="ARBA" id="ARBA00023027"/>
    </source>
</evidence>
<proteinExistence type="inferred from homology"/>
<evidence type="ECO:0000256" key="1">
    <source>
        <dbReference type="ARBA" id="ARBA00004496"/>
    </source>
</evidence>
<comment type="subcellular location">
    <subcellularLocation>
        <location evidence="1">Cytoplasm</location>
    </subcellularLocation>
</comment>
<dbReference type="InterPro" id="IPR050151">
    <property type="entry name" value="Class-I_Pyr_Nuc-Dis_Oxidored"/>
</dbReference>
<dbReference type="Gene3D" id="3.30.390.30">
    <property type="match status" value="1"/>
</dbReference>
<keyword evidence="17" id="KW-1185">Reference proteome</keyword>
<dbReference type="InterPro" id="IPR016156">
    <property type="entry name" value="FAD/NAD-linked_Rdtase_dimer_sf"/>
</dbReference>
<evidence type="ECO:0000256" key="13">
    <source>
        <dbReference type="RuleBase" id="RU003692"/>
    </source>
</evidence>
<dbReference type="Proteomes" id="UP000760480">
    <property type="component" value="Unassembled WGS sequence"/>
</dbReference>
<dbReference type="SUPFAM" id="SSF55424">
    <property type="entry name" value="FAD/NAD-linked reductases, dimerisation (C-terminal) domain"/>
    <property type="match status" value="1"/>
</dbReference>
<dbReference type="EMBL" id="SPMZ01000038">
    <property type="protein sequence ID" value="NMQ20099.1"/>
    <property type="molecule type" value="Genomic_DNA"/>
</dbReference>
<evidence type="ECO:0000256" key="2">
    <source>
        <dbReference type="ARBA" id="ARBA00007532"/>
    </source>
</evidence>
<dbReference type="Gene3D" id="3.50.50.60">
    <property type="entry name" value="FAD/NAD(P)-binding domain"/>
    <property type="match status" value="2"/>
</dbReference>
<dbReference type="PRINTS" id="PR00411">
    <property type="entry name" value="PNDRDTASEI"/>
</dbReference>
<dbReference type="PANTHER" id="PTHR22912">
    <property type="entry name" value="DISULFIDE OXIDOREDUCTASE"/>
    <property type="match status" value="1"/>
</dbReference>
<evidence type="ECO:0000256" key="5">
    <source>
        <dbReference type="ARBA" id="ARBA00022490"/>
    </source>
</evidence>
<feature type="domain" description="FAD/NAD(P)-binding" evidence="15">
    <location>
        <begin position="5"/>
        <end position="336"/>
    </location>
</feature>
<evidence type="ECO:0000256" key="6">
    <source>
        <dbReference type="ARBA" id="ARBA00022630"/>
    </source>
</evidence>
<dbReference type="Pfam" id="PF07992">
    <property type="entry name" value="Pyr_redox_2"/>
    <property type="match status" value="1"/>
</dbReference>
<dbReference type="PANTHER" id="PTHR22912:SF224">
    <property type="entry name" value="DIHYDROLIPOYL DEHYDROGENASE"/>
    <property type="match status" value="1"/>
</dbReference>
<comment type="catalytic activity">
    <reaction evidence="12 13">
        <text>N(6)-[(R)-dihydrolipoyl]-L-lysyl-[protein] + NAD(+) = N(6)-[(R)-lipoyl]-L-lysyl-[protein] + NADH + H(+)</text>
        <dbReference type="Rhea" id="RHEA:15045"/>
        <dbReference type="Rhea" id="RHEA-COMP:10474"/>
        <dbReference type="Rhea" id="RHEA-COMP:10475"/>
        <dbReference type="ChEBI" id="CHEBI:15378"/>
        <dbReference type="ChEBI" id="CHEBI:57540"/>
        <dbReference type="ChEBI" id="CHEBI:57945"/>
        <dbReference type="ChEBI" id="CHEBI:83099"/>
        <dbReference type="ChEBI" id="CHEBI:83100"/>
        <dbReference type="EC" id="1.8.1.4"/>
    </reaction>
</comment>
<dbReference type="EC" id="1.8.1.4" evidence="3 13"/>
<accession>A0ABX1TPZ3</accession>
<dbReference type="InterPro" id="IPR001100">
    <property type="entry name" value="Pyr_nuc-diS_OxRdtase"/>
</dbReference>
<dbReference type="InterPro" id="IPR004099">
    <property type="entry name" value="Pyr_nucl-diS_OxRdtase_dimer"/>
</dbReference>
<evidence type="ECO:0000256" key="11">
    <source>
        <dbReference type="ARBA" id="ARBA00023284"/>
    </source>
</evidence>
<dbReference type="Pfam" id="PF02852">
    <property type="entry name" value="Pyr_redox_dim"/>
    <property type="match status" value="1"/>
</dbReference>